<dbReference type="GeneID" id="66565795"/>
<dbReference type="GO" id="GO:0043139">
    <property type="term" value="F:5'-3' DNA helicase activity"/>
    <property type="evidence" value="ECO:0007669"/>
    <property type="project" value="UniProtKB-EC"/>
</dbReference>
<keyword evidence="9" id="KW-0413">Isomerase</keyword>
<evidence type="ECO:0000256" key="12">
    <source>
        <dbReference type="SAM" id="MobiDB-lite"/>
    </source>
</evidence>
<dbReference type="InterPro" id="IPR007693">
    <property type="entry name" value="DNA_helicase_DnaB-like_N"/>
</dbReference>
<keyword evidence="8" id="KW-0238">DNA-binding</keyword>
<dbReference type="GO" id="GO:0005524">
    <property type="term" value="F:ATP binding"/>
    <property type="evidence" value="ECO:0007669"/>
    <property type="project" value="UniProtKB-KW"/>
</dbReference>
<keyword evidence="15" id="KW-1185">Reference proteome</keyword>
<keyword evidence="2" id="KW-0639">Primosome</keyword>
<dbReference type="SUPFAM" id="SSF52540">
    <property type="entry name" value="P-loop containing nucleoside triphosphate hydrolases"/>
    <property type="match status" value="1"/>
</dbReference>
<dbReference type="GO" id="GO:0006269">
    <property type="term" value="P:DNA replication, synthesis of primer"/>
    <property type="evidence" value="ECO:0007669"/>
    <property type="project" value="UniProtKB-KW"/>
</dbReference>
<dbReference type="GO" id="GO:0003677">
    <property type="term" value="F:DNA binding"/>
    <property type="evidence" value="ECO:0007669"/>
    <property type="project" value="UniProtKB-KW"/>
</dbReference>
<dbReference type="Proteomes" id="UP000231901">
    <property type="component" value="Chromosome"/>
</dbReference>
<dbReference type="InterPro" id="IPR007694">
    <property type="entry name" value="DNA_helicase_DnaB-like_C"/>
</dbReference>
<evidence type="ECO:0000256" key="7">
    <source>
        <dbReference type="ARBA" id="ARBA00022840"/>
    </source>
</evidence>
<dbReference type="EMBL" id="CP025003">
    <property type="protein sequence ID" value="ATZ95322.1"/>
    <property type="molecule type" value="Genomic_DNA"/>
</dbReference>
<comment type="similarity">
    <text evidence="1">Belongs to the helicase family. DnaB subfamily.</text>
</comment>
<dbReference type="SUPFAM" id="SSF48024">
    <property type="entry name" value="N-terminal domain of DnaB helicase"/>
    <property type="match status" value="1"/>
</dbReference>
<keyword evidence="7" id="KW-0067">ATP-binding</keyword>
<evidence type="ECO:0000256" key="9">
    <source>
        <dbReference type="ARBA" id="ARBA00023235"/>
    </source>
</evidence>
<dbReference type="PANTHER" id="PTHR30153:SF2">
    <property type="entry name" value="REPLICATIVE DNA HELICASE"/>
    <property type="match status" value="1"/>
</dbReference>
<dbReference type="Gene3D" id="3.40.50.300">
    <property type="entry name" value="P-loop containing nucleotide triphosphate hydrolases"/>
    <property type="match status" value="1"/>
</dbReference>
<dbReference type="KEGG" id="dfn:CVE23_15855"/>
<evidence type="ECO:0000313" key="15">
    <source>
        <dbReference type="Proteomes" id="UP000231901"/>
    </source>
</evidence>
<gene>
    <name evidence="14" type="ORF">CVE23_15855</name>
</gene>
<dbReference type="GO" id="GO:0016787">
    <property type="term" value="F:hydrolase activity"/>
    <property type="evidence" value="ECO:0007669"/>
    <property type="project" value="UniProtKB-KW"/>
</dbReference>
<dbReference type="AlphaFoldDB" id="A0A2K8QPN2"/>
<keyword evidence="5" id="KW-0378">Hydrolase</keyword>
<evidence type="ECO:0000256" key="4">
    <source>
        <dbReference type="ARBA" id="ARBA00022741"/>
    </source>
</evidence>
<dbReference type="Pfam" id="PF03796">
    <property type="entry name" value="DnaB_C"/>
    <property type="match status" value="1"/>
</dbReference>
<proteinExistence type="inferred from homology"/>
<keyword evidence="6 14" id="KW-0347">Helicase</keyword>
<reference evidence="15" key="1">
    <citation type="journal article" date="2018" name="Genome Announc.">
        <title>Complete genome sequence of a Dickeya fangzhongdai type strain causing bleeding canker of pear tree trunks.</title>
        <authorList>
            <person name="Zhao Y."/>
            <person name="Tian Y."/>
            <person name="Li X."/>
            <person name="Hu B."/>
        </authorList>
    </citation>
    <scope>NUCLEOTIDE SEQUENCE [LARGE SCALE GENOMIC DNA]</scope>
    <source>
        <strain evidence="15">DSM 101947</strain>
    </source>
</reference>
<dbReference type="Gene3D" id="1.10.860.10">
    <property type="entry name" value="DNAb Helicase, Chain A"/>
    <property type="match status" value="1"/>
</dbReference>
<name>A0A2K8QPN2_9GAMM</name>
<organism evidence="14 15">
    <name type="scientific">Dickeya fangzhongdai</name>
    <dbReference type="NCBI Taxonomy" id="1778540"/>
    <lineage>
        <taxon>Bacteria</taxon>
        <taxon>Pseudomonadati</taxon>
        <taxon>Pseudomonadota</taxon>
        <taxon>Gammaproteobacteria</taxon>
        <taxon>Enterobacterales</taxon>
        <taxon>Pectobacteriaceae</taxon>
        <taxon>Dickeya</taxon>
    </lineage>
</organism>
<evidence type="ECO:0000256" key="10">
    <source>
        <dbReference type="ARBA" id="ARBA00044969"/>
    </source>
</evidence>
<dbReference type="EC" id="5.6.2.3" evidence="10"/>
<evidence type="ECO:0000256" key="8">
    <source>
        <dbReference type="ARBA" id="ARBA00023125"/>
    </source>
</evidence>
<dbReference type="PROSITE" id="PS51199">
    <property type="entry name" value="SF4_HELICASE"/>
    <property type="match status" value="1"/>
</dbReference>
<evidence type="ECO:0000256" key="3">
    <source>
        <dbReference type="ARBA" id="ARBA00022705"/>
    </source>
</evidence>
<feature type="domain" description="SF4 helicase" evidence="13">
    <location>
        <begin position="179"/>
        <end position="445"/>
    </location>
</feature>
<evidence type="ECO:0000313" key="14">
    <source>
        <dbReference type="EMBL" id="ATZ95322.1"/>
    </source>
</evidence>
<dbReference type="Pfam" id="PF00772">
    <property type="entry name" value="DnaB"/>
    <property type="match status" value="1"/>
</dbReference>
<keyword evidence="3" id="KW-0235">DNA replication</keyword>
<dbReference type="RefSeq" id="WP_100849914.1">
    <property type="nucleotide sequence ID" value="NZ_BMJF01000006.1"/>
</dbReference>
<comment type="catalytic activity">
    <reaction evidence="11">
        <text>ATP + H2O = ADP + phosphate + H(+)</text>
        <dbReference type="Rhea" id="RHEA:13065"/>
        <dbReference type="ChEBI" id="CHEBI:15377"/>
        <dbReference type="ChEBI" id="CHEBI:15378"/>
        <dbReference type="ChEBI" id="CHEBI:30616"/>
        <dbReference type="ChEBI" id="CHEBI:43474"/>
        <dbReference type="ChEBI" id="CHEBI:456216"/>
        <dbReference type="EC" id="5.6.2.3"/>
    </reaction>
</comment>
<evidence type="ECO:0000256" key="2">
    <source>
        <dbReference type="ARBA" id="ARBA00022515"/>
    </source>
</evidence>
<dbReference type="GO" id="GO:0005829">
    <property type="term" value="C:cytosol"/>
    <property type="evidence" value="ECO:0007669"/>
    <property type="project" value="TreeGrafter"/>
</dbReference>
<dbReference type="InterPro" id="IPR027417">
    <property type="entry name" value="P-loop_NTPase"/>
</dbReference>
<dbReference type="PANTHER" id="PTHR30153">
    <property type="entry name" value="REPLICATIVE DNA HELICASE DNAB"/>
    <property type="match status" value="1"/>
</dbReference>
<evidence type="ECO:0000256" key="1">
    <source>
        <dbReference type="ARBA" id="ARBA00008428"/>
    </source>
</evidence>
<evidence type="ECO:0000256" key="5">
    <source>
        <dbReference type="ARBA" id="ARBA00022801"/>
    </source>
</evidence>
<evidence type="ECO:0000256" key="6">
    <source>
        <dbReference type="ARBA" id="ARBA00022806"/>
    </source>
</evidence>
<accession>A0A2K8QPN2</accession>
<dbReference type="InterPro" id="IPR016136">
    <property type="entry name" value="DNA_helicase_N/primase_C"/>
</dbReference>
<keyword evidence="4" id="KW-0547">Nucleotide-binding</keyword>
<sequence length="470" mass="52062">MADFLPPHDLNAEQAVLGGLMLNDDEERRAAVMAMLKPESFYSRAHQCIYRSLLSLAKTDRPTDAVTLSAELTASGDIELVGGFGYLVEICRVPAAANTAAYARIVRDNAIARYTQRQLIACTEIIMAGDGQPVDEKLASIQRIMGQTFEHATSGKRGGLRPFADVLAEWMDDVDRRYTDQNAGGLTLGVSGLDEIMAPKYALRGALIVAGARPKMGKTAFYNRVIGHFALNHRLPTLAFSLEVTARGIVERLVSQESGVKSEIFYTGATDEMDMARAMAKAQELAETNLMLDDTPSVSLAHIVSESRRIKRQRGSVGLVAVDYLTLMRGEQAERRDISYGEITKGLKALAKELDCVVLLLTQLNRALEQRADKRPLPSDSRDTGQIEQDCDVWIGLYRDSVYNENADPQLTELILRMNREGPSGTAYTLLRDGYFVDTTPEDIAQRKSQSAAPQHRERRYSKKEPIQPF</sequence>
<dbReference type="InterPro" id="IPR036185">
    <property type="entry name" value="DNA_heli_DnaB-like_N_sf"/>
</dbReference>
<protein>
    <recommendedName>
        <fullName evidence="10">DNA 5'-3' helicase</fullName>
        <ecNumber evidence="10">5.6.2.3</ecNumber>
    </recommendedName>
</protein>
<evidence type="ECO:0000259" key="13">
    <source>
        <dbReference type="PROSITE" id="PS51199"/>
    </source>
</evidence>
<feature type="region of interest" description="Disordered" evidence="12">
    <location>
        <begin position="442"/>
        <end position="470"/>
    </location>
</feature>
<dbReference type="GO" id="GO:1990077">
    <property type="term" value="C:primosome complex"/>
    <property type="evidence" value="ECO:0007669"/>
    <property type="project" value="UniProtKB-KW"/>
</dbReference>
<evidence type="ECO:0000256" key="11">
    <source>
        <dbReference type="ARBA" id="ARBA00048954"/>
    </source>
</evidence>